<feature type="compositionally biased region" description="Polar residues" evidence="9">
    <location>
        <begin position="1"/>
        <end position="18"/>
    </location>
</feature>
<evidence type="ECO:0000313" key="11">
    <source>
        <dbReference type="Proteomes" id="UP001296104"/>
    </source>
</evidence>
<evidence type="ECO:0000256" key="5">
    <source>
        <dbReference type="ARBA" id="ARBA00022491"/>
    </source>
</evidence>
<keyword evidence="5" id="KW-0678">Repressor</keyword>
<feature type="region of interest" description="Disordered" evidence="9">
    <location>
        <begin position="82"/>
        <end position="192"/>
    </location>
</feature>
<keyword evidence="11" id="KW-1185">Reference proteome</keyword>
<keyword evidence="4" id="KW-0963">Cytoplasm</keyword>
<comment type="similarity">
    <text evidence="3">Belongs to the WHI5/NRM1 family.</text>
</comment>
<feature type="compositionally biased region" description="Polar residues" evidence="9">
    <location>
        <begin position="107"/>
        <end position="118"/>
    </location>
</feature>
<evidence type="ECO:0000256" key="9">
    <source>
        <dbReference type="SAM" id="MobiDB-lite"/>
    </source>
</evidence>
<sequence>METLAATANYTAPHAQTSHLRESRSRNLPAVNHHNKNATRPFGDVQPVLSAPASQESFVSVQSAGSSVALPKLQASDSNLSQLTSYTDTDPTSPSSSAASKLAQDAAHTSTTQSQIPRQRTPEHAVRMPYPNGDNALTSPMSITSPATTNGAKRTASGHVKNTPSLSNTPYTSHLPGRDSRRDSISSSGSRAGELAATLKTRLGYAMAKVQHGWEHKTLPEVEQLAAQRARSNRHSMSHLDQHRPGTSGLSIETARMSMYENDLHRERLDAVGPPPSKRHSGNYGGLVQSASYSLHSNGAAPRLQPPADIRYDRMQAISYAPRHSHYQEHFTFYAPFNDVDAPLTERGIDL</sequence>
<dbReference type="PANTHER" id="PTHR28246:SF1">
    <property type="entry name" value="G1-SPECIFIC TRANSCRIPTIONAL REPRESSOR WHI5-RELATED"/>
    <property type="match status" value="1"/>
</dbReference>
<reference evidence="10" key="1">
    <citation type="submission" date="2023-11" db="EMBL/GenBank/DDBJ databases">
        <authorList>
            <person name="Alioto T."/>
            <person name="Alioto T."/>
            <person name="Gomez Garrido J."/>
        </authorList>
    </citation>
    <scope>NUCLEOTIDE SEQUENCE</scope>
</reference>
<dbReference type="AlphaFoldDB" id="A0AAI9EF06"/>
<protein>
    <submittedName>
        <fullName evidence="10">Uncharacterized protein</fullName>
    </submittedName>
</protein>
<evidence type="ECO:0000313" key="10">
    <source>
        <dbReference type="EMBL" id="CAK4033953.1"/>
    </source>
</evidence>
<organism evidence="10 11">
    <name type="scientific">Lecanosticta acicola</name>
    <dbReference type="NCBI Taxonomy" id="111012"/>
    <lineage>
        <taxon>Eukaryota</taxon>
        <taxon>Fungi</taxon>
        <taxon>Dikarya</taxon>
        <taxon>Ascomycota</taxon>
        <taxon>Pezizomycotina</taxon>
        <taxon>Dothideomycetes</taxon>
        <taxon>Dothideomycetidae</taxon>
        <taxon>Mycosphaerellales</taxon>
        <taxon>Mycosphaerellaceae</taxon>
        <taxon>Lecanosticta</taxon>
    </lineage>
</organism>
<evidence type="ECO:0000256" key="1">
    <source>
        <dbReference type="ARBA" id="ARBA00004123"/>
    </source>
</evidence>
<evidence type="ECO:0000256" key="7">
    <source>
        <dbReference type="ARBA" id="ARBA00023163"/>
    </source>
</evidence>
<dbReference type="InterPro" id="IPR013734">
    <property type="entry name" value="TF_Nrm1/Whi5"/>
</dbReference>
<dbReference type="PANTHER" id="PTHR28246">
    <property type="entry name" value="G1-SPECIFIC TRANSCRIPTIONAL REPRESSOR WHI5-RELATED"/>
    <property type="match status" value="1"/>
</dbReference>
<gene>
    <name evidence="10" type="ORF">LECACI_7A009111</name>
</gene>
<keyword evidence="7" id="KW-0804">Transcription</keyword>
<name>A0AAI9EF06_9PEZI</name>
<feature type="compositionally biased region" description="Low complexity" evidence="9">
    <location>
        <begin position="84"/>
        <end position="100"/>
    </location>
</feature>
<comment type="caution">
    <text evidence="10">The sequence shown here is derived from an EMBL/GenBank/DDBJ whole genome shotgun (WGS) entry which is preliminary data.</text>
</comment>
<evidence type="ECO:0000256" key="3">
    <source>
        <dbReference type="ARBA" id="ARBA00006922"/>
    </source>
</evidence>
<proteinExistence type="inferred from homology"/>
<keyword evidence="8" id="KW-0539">Nucleus</keyword>
<evidence type="ECO:0000256" key="6">
    <source>
        <dbReference type="ARBA" id="ARBA00023015"/>
    </source>
</evidence>
<keyword evidence="6" id="KW-0805">Transcription regulation</keyword>
<dbReference type="GO" id="GO:0000082">
    <property type="term" value="P:G1/S transition of mitotic cell cycle"/>
    <property type="evidence" value="ECO:0007669"/>
    <property type="project" value="InterPro"/>
</dbReference>
<evidence type="ECO:0000256" key="4">
    <source>
        <dbReference type="ARBA" id="ARBA00022490"/>
    </source>
</evidence>
<evidence type="ECO:0000256" key="8">
    <source>
        <dbReference type="ARBA" id="ARBA00023242"/>
    </source>
</evidence>
<dbReference type="GO" id="GO:0003712">
    <property type="term" value="F:transcription coregulator activity"/>
    <property type="evidence" value="ECO:0007669"/>
    <property type="project" value="TreeGrafter"/>
</dbReference>
<feature type="region of interest" description="Disordered" evidence="9">
    <location>
        <begin position="1"/>
        <end position="25"/>
    </location>
</feature>
<accession>A0AAI9EF06</accession>
<dbReference type="Proteomes" id="UP001296104">
    <property type="component" value="Unassembled WGS sequence"/>
</dbReference>
<evidence type="ECO:0000256" key="2">
    <source>
        <dbReference type="ARBA" id="ARBA00004496"/>
    </source>
</evidence>
<dbReference type="GO" id="GO:0033309">
    <property type="term" value="C:SBF transcription complex"/>
    <property type="evidence" value="ECO:0007669"/>
    <property type="project" value="TreeGrafter"/>
</dbReference>
<dbReference type="InterPro" id="IPR039198">
    <property type="entry name" value="Srl3/Whi5"/>
</dbReference>
<feature type="compositionally biased region" description="Polar residues" evidence="9">
    <location>
        <begin position="160"/>
        <end position="172"/>
    </location>
</feature>
<feature type="compositionally biased region" description="Polar residues" evidence="9">
    <location>
        <begin position="135"/>
        <end position="152"/>
    </location>
</feature>
<comment type="subcellular location">
    <subcellularLocation>
        <location evidence="2">Cytoplasm</location>
    </subcellularLocation>
    <subcellularLocation>
        <location evidence="1">Nucleus</location>
    </subcellularLocation>
</comment>
<dbReference type="GO" id="GO:0005737">
    <property type="term" value="C:cytoplasm"/>
    <property type="evidence" value="ECO:0007669"/>
    <property type="project" value="UniProtKB-SubCell"/>
</dbReference>
<dbReference type="Pfam" id="PF08528">
    <property type="entry name" value="Whi5"/>
    <property type="match status" value="1"/>
</dbReference>
<dbReference type="EMBL" id="CAVMBE010000098">
    <property type="protein sequence ID" value="CAK4033953.1"/>
    <property type="molecule type" value="Genomic_DNA"/>
</dbReference>